<feature type="transmembrane region" description="Helical" evidence="1">
    <location>
        <begin position="12"/>
        <end position="33"/>
    </location>
</feature>
<dbReference type="EMBL" id="CP001712">
    <property type="protein sequence ID" value="EAR16680.1"/>
    <property type="molecule type" value="Genomic_DNA"/>
</dbReference>
<dbReference type="eggNOG" id="ENOG5032WB7">
    <property type="taxonomic scope" value="Bacteria"/>
</dbReference>
<dbReference type="KEGG" id="rbi:RB2501_07260"/>
<dbReference type="AlphaFoldDB" id="A4CIC2"/>
<dbReference type="STRING" id="313596.RB2501_07260"/>
<sequence length="155" mass="16940">MMETSRGNRKRGHLPGILLGGAILLALGAALWFRDTAGAGSPAETGPETADTAGIAAGGVRDGIHLATGFREGDGLPLVITHCTPCHSAELVTQNRMTREGWESTIRWMQETQNLWDLGENEAAILDYLATYYAPEEQGRRPNLEDIEWYELESD</sequence>
<keyword evidence="1" id="KW-0472">Membrane</keyword>
<organism evidence="2 3">
    <name type="scientific">Robiginitalea biformata (strain ATCC BAA-864 / DSM 15991 / KCTC 12146 / HTCC2501)</name>
    <dbReference type="NCBI Taxonomy" id="313596"/>
    <lineage>
        <taxon>Bacteria</taxon>
        <taxon>Pseudomonadati</taxon>
        <taxon>Bacteroidota</taxon>
        <taxon>Flavobacteriia</taxon>
        <taxon>Flavobacteriales</taxon>
        <taxon>Flavobacteriaceae</taxon>
        <taxon>Robiginitalea</taxon>
    </lineage>
</organism>
<accession>A4CIC2</accession>
<keyword evidence="1" id="KW-1133">Transmembrane helix</keyword>
<dbReference type="InterPro" id="IPR036909">
    <property type="entry name" value="Cyt_c-like_dom_sf"/>
</dbReference>
<dbReference type="GO" id="GO:0009055">
    <property type="term" value="F:electron transfer activity"/>
    <property type="evidence" value="ECO:0007669"/>
    <property type="project" value="InterPro"/>
</dbReference>
<gene>
    <name evidence="2" type="ordered locus">RB2501_07260</name>
</gene>
<reference evidence="2 3" key="1">
    <citation type="journal article" date="2009" name="J. Bacteriol.">
        <title>Complete genome sequence of Robiginitalea biformata HTCC2501.</title>
        <authorList>
            <person name="Oh H.M."/>
            <person name="Giovannoni S.J."/>
            <person name="Lee K."/>
            <person name="Ferriera S."/>
            <person name="Johnson J."/>
            <person name="Cho J.C."/>
        </authorList>
    </citation>
    <scope>NUCLEOTIDE SEQUENCE [LARGE SCALE GENOMIC DNA]</scope>
    <source>
        <strain evidence="3">ATCC BAA-864 / HTCC2501 / KCTC 12146</strain>
    </source>
</reference>
<dbReference type="Gene3D" id="1.10.760.10">
    <property type="entry name" value="Cytochrome c-like domain"/>
    <property type="match status" value="1"/>
</dbReference>
<keyword evidence="3" id="KW-1185">Reference proteome</keyword>
<name>A4CIC2_ROBBH</name>
<protein>
    <submittedName>
        <fullName evidence="2">Monoheme cytochrome c, putative</fullName>
    </submittedName>
</protein>
<dbReference type="GO" id="GO:0020037">
    <property type="term" value="F:heme binding"/>
    <property type="evidence" value="ECO:0007669"/>
    <property type="project" value="InterPro"/>
</dbReference>
<keyword evidence="1" id="KW-0812">Transmembrane</keyword>
<evidence type="ECO:0000313" key="2">
    <source>
        <dbReference type="EMBL" id="EAR16680.1"/>
    </source>
</evidence>
<evidence type="ECO:0000256" key="1">
    <source>
        <dbReference type="SAM" id="Phobius"/>
    </source>
</evidence>
<dbReference type="SUPFAM" id="SSF46626">
    <property type="entry name" value="Cytochrome c"/>
    <property type="match status" value="1"/>
</dbReference>
<dbReference type="HOGENOM" id="CLU_138516_0_0_10"/>
<dbReference type="Proteomes" id="UP000009049">
    <property type="component" value="Chromosome"/>
</dbReference>
<proteinExistence type="predicted"/>
<evidence type="ECO:0000313" key="3">
    <source>
        <dbReference type="Proteomes" id="UP000009049"/>
    </source>
</evidence>